<keyword evidence="1" id="KW-0812">Transmembrane</keyword>
<evidence type="ECO:0000313" key="2">
    <source>
        <dbReference type="EnsemblMetazoa" id="XP_016988721.1"/>
    </source>
</evidence>
<evidence type="ECO:0000313" key="3">
    <source>
        <dbReference type="Proteomes" id="UP001652680"/>
    </source>
</evidence>
<dbReference type="EnsemblMetazoa" id="XM_017133232.1">
    <property type="protein sequence ID" value="XP_016988721.1"/>
    <property type="gene ID" value="LOC108051222"/>
</dbReference>
<keyword evidence="1" id="KW-0472">Membrane</keyword>
<sequence length="82" mass="8964">MADGLNFTMGPFPPDAIEYASTITESSSEIAIPSVLISSIMLLGQIIWFRLNSRLETLEKGDLEPKSRWAAVVKGNIKPNSV</sequence>
<dbReference type="Proteomes" id="UP001652680">
    <property type="component" value="Unassembled WGS sequence"/>
</dbReference>
<reference evidence="4" key="2">
    <citation type="submission" date="2025-04" db="UniProtKB">
        <authorList>
            <consortium name="RefSeq"/>
        </authorList>
    </citation>
    <scope>IDENTIFICATION</scope>
</reference>
<keyword evidence="1" id="KW-1133">Transmembrane helix</keyword>
<dbReference type="OrthoDB" id="7862957at2759"/>
<reference evidence="3" key="1">
    <citation type="journal article" date="2021" name="Elife">
        <title>Highly contiguous assemblies of 101 drosophilid genomes.</title>
        <authorList>
            <person name="Kim B.Y."/>
            <person name="Wang J.R."/>
            <person name="Miller D.E."/>
            <person name="Barmina O."/>
            <person name="Delaney E."/>
            <person name="Thompson A."/>
            <person name="Comeault A.A."/>
            <person name="Peede D."/>
            <person name="D'Agostino E.R."/>
            <person name="Pelaez J."/>
            <person name="Aguilar J.M."/>
            <person name="Haji D."/>
            <person name="Matsunaga T."/>
            <person name="Armstrong E.E."/>
            <person name="Zych M."/>
            <person name="Ogawa Y."/>
            <person name="Stamenkovic-Radak M."/>
            <person name="Jelic M."/>
            <person name="Veselinovic M.S."/>
            <person name="Tanaskovic M."/>
            <person name="Eric P."/>
            <person name="Gao J.J."/>
            <person name="Katoh T.K."/>
            <person name="Toda M.J."/>
            <person name="Watabe H."/>
            <person name="Watada M."/>
            <person name="Davis J.S."/>
            <person name="Moyle L.C."/>
            <person name="Manoli G."/>
            <person name="Bertolini E."/>
            <person name="Kostal V."/>
            <person name="Hawley R.S."/>
            <person name="Takahashi A."/>
            <person name="Jones C.D."/>
            <person name="Price D.K."/>
            <person name="Whiteman N."/>
            <person name="Kopp A."/>
            <person name="Matute D.R."/>
            <person name="Petrov D.A."/>
        </authorList>
    </citation>
    <scope>NUCLEOTIDE SEQUENCE [LARGE SCALE GENOMIC DNA]</scope>
</reference>
<dbReference type="AlphaFoldDB" id="A0A6P4FU81"/>
<evidence type="ECO:0000313" key="4">
    <source>
        <dbReference type="RefSeq" id="XP_016988721.1"/>
    </source>
</evidence>
<keyword evidence="3" id="KW-1185">Reference proteome</keyword>
<proteinExistence type="predicted"/>
<name>A0A6P4FU81_DRORH</name>
<protein>
    <submittedName>
        <fullName evidence="4">Uncharacterized protein LOC108051222</fullName>
    </submittedName>
</protein>
<accession>A0A6P4FU81</accession>
<gene>
    <name evidence="4" type="primary">LOC108051222</name>
    <name evidence="2" type="synonym">108051222</name>
</gene>
<evidence type="ECO:0000256" key="1">
    <source>
        <dbReference type="SAM" id="Phobius"/>
    </source>
</evidence>
<dbReference type="GeneID" id="108051222"/>
<feature type="transmembrane region" description="Helical" evidence="1">
    <location>
        <begin position="30"/>
        <end position="51"/>
    </location>
</feature>
<dbReference type="RefSeq" id="XP_016988721.1">
    <property type="nucleotide sequence ID" value="XM_017133232.1"/>
</dbReference>
<organism evidence="4">
    <name type="scientific">Drosophila rhopaloa</name>
    <name type="common">Fruit fly</name>
    <dbReference type="NCBI Taxonomy" id="1041015"/>
    <lineage>
        <taxon>Eukaryota</taxon>
        <taxon>Metazoa</taxon>
        <taxon>Ecdysozoa</taxon>
        <taxon>Arthropoda</taxon>
        <taxon>Hexapoda</taxon>
        <taxon>Insecta</taxon>
        <taxon>Pterygota</taxon>
        <taxon>Neoptera</taxon>
        <taxon>Endopterygota</taxon>
        <taxon>Diptera</taxon>
        <taxon>Brachycera</taxon>
        <taxon>Muscomorpha</taxon>
        <taxon>Ephydroidea</taxon>
        <taxon>Drosophilidae</taxon>
        <taxon>Drosophila</taxon>
        <taxon>Sophophora</taxon>
    </lineage>
</organism>
<reference evidence="2" key="3">
    <citation type="submission" date="2025-05" db="UniProtKB">
        <authorList>
            <consortium name="EnsemblMetazoa"/>
        </authorList>
    </citation>
    <scope>IDENTIFICATION</scope>
</reference>